<feature type="domain" description="PAC" evidence="11">
    <location>
        <begin position="1398"/>
        <end position="1451"/>
    </location>
</feature>
<dbReference type="SMART" id="SM00387">
    <property type="entry name" value="HATPase_c"/>
    <property type="match status" value="1"/>
</dbReference>
<dbReference type="InterPro" id="IPR050903">
    <property type="entry name" value="Bact_Chemotaxis_MeTrfase"/>
</dbReference>
<dbReference type="InterPro" id="IPR000780">
    <property type="entry name" value="CheR_MeTrfase"/>
</dbReference>
<dbReference type="SMART" id="SM00448">
    <property type="entry name" value="REC"/>
    <property type="match status" value="1"/>
</dbReference>
<dbReference type="Pfam" id="PF00072">
    <property type="entry name" value="Response_reg"/>
    <property type="match status" value="1"/>
</dbReference>
<dbReference type="CDD" id="cd17580">
    <property type="entry name" value="REC_2_DhkD-like"/>
    <property type="match status" value="1"/>
</dbReference>
<dbReference type="InterPro" id="IPR003018">
    <property type="entry name" value="GAF"/>
</dbReference>
<dbReference type="Pfam" id="PF02518">
    <property type="entry name" value="HATPase_c"/>
    <property type="match status" value="1"/>
</dbReference>
<feature type="domain" description="PAS" evidence="10">
    <location>
        <begin position="1452"/>
        <end position="1523"/>
    </location>
</feature>
<feature type="domain" description="CheB-type methylesterase" evidence="12">
    <location>
        <begin position="18"/>
        <end position="200"/>
    </location>
</feature>
<dbReference type="PANTHER" id="PTHR24422">
    <property type="entry name" value="CHEMOTAXIS PROTEIN METHYLTRANSFERASE"/>
    <property type="match status" value="1"/>
</dbReference>
<dbReference type="SUPFAM" id="SSF52172">
    <property type="entry name" value="CheY-like"/>
    <property type="match status" value="1"/>
</dbReference>
<dbReference type="InterPro" id="IPR029063">
    <property type="entry name" value="SAM-dependent_MTases_sf"/>
</dbReference>
<dbReference type="GO" id="GO:0005737">
    <property type="term" value="C:cytoplasm"/>
    <property type="evidence" value="ECO:0007669"/>
    <property type="project" value="InterPro"/>
</dbReference>
<evidence type="ECO:0000256" key="2">
    <source>
        <dbReference type="ARBA" id="ARBA00012438"/>
    </source>
</evidence>
<dbReference type="Pfam" id="PF08447">
    <property type="entry name" value="PAS_3"/>
    <property type="match status" value="3"/>
</dbReference>
<dbReference type="Pfam" id="PF13185">
    <property type="entry name" value="GAF_2"/>
    <property type="match status" value="1"/>
</dbReference>
<dbReference type="RefSeq" id="WP_012828380.1">
    <property type="nucleotide sequence ID" value="NC_013440.1"/>
</dbReference>
<proteinExistence type="predicted"/>
<evidence type="ECO:0000313" key="15">
    <source>
        <dbReference type="Proteomes" id="UP000001880"/>
    </source>
</evidence>
<feature type="domain" description="PAC" evidence="11">
    <location>
        <begin position="1265"/>
        <end position="1316"/>
    </location>
</feature>
<dbReference type="InterPro" id="IPR003594">
    <property type="entry name" value="HATPase_dom"/>
</dbReference>
<dbReference type="PROSITE" id="PS50112">
    <property type="entry name" value="PAS"/>
    <property type="match status" value="5"/>
</dbReference>
<dbReference type="InterPro" id="IPR011006">
    <property type="entry name" value="CheY-like_superfamily"/>
</dbReference>
<dbReference type="Gene3D" id="3.40.50.180">
    <property type="entry name" value="Methylesterase CheB, C-terminal domain"/>
    <property type="match status" value="1"/>
</dbReference>
<evidence type="ECO:0000256" key="6">
    <source>
        <dbReference type="PROSITE-ProRule" id="PRU00169"/>
    </source>
</evidence>
<dbReference type="eggNOG" id="COG1340">
    <property type="taxonomic scope" value="Bacteria"/>
</dbReference>
<dbReference type="Gene3D" id="3.40.50.2300">
    <property type="match status" value="1"/>
</dbReference>
<dbReference type="Pfam" id="PF00512">
    <property type="entry name" value="HisKA"/>
    <property type="match status" value="1"/>
</dbReference>
<dbReference type="eggNOG" id="COG3829">
    <property type="taxonomic scope" value="Bacteria"/>
</dbReference>
<feature type="coiled-coil region" evidence="7">
    <location>
        <begin position="646"/>
        <end position="733"/>
    </location>
</feature>
<dbReference type="SMART" id="SM00086">
    <property type="entry name" value="PAC"/>
    <property type="match status" value="6"/>
</dbReference>
<feature type="domain" description="PAS" evidence="10">
    <location>
        <begin position="1710"/>
        <end position="1762"/>
    </location>
</feature>
<dbReference type="InterPro" id="IPR013656">
    <property type="entry name" value="PAS_4"/>
</dbReference>
<dbReference type="HOGENOM" id="CLU_000892_2_2_7"/>
<dbReference type="eggNOG" id="COG0745">
    <property type="taxonomic scope" value="Bacteria"/>
</dbReference>
<dbReference type="OrthoDB" id="9786165at2"/>
<dbReference type="Pfam" id="PF13596">
    <property type="entry name" value="PAS_10"/>
    <property type="match status" value="1"/>
</dbReference>
<evidence type="ECO:0000256" key="4">
    <source>
        <dbReference type="ARBA" id="ARBA00022777"/>
    </source>
</evidence>
<dbReference type="PROSITE" id="PS50113">
    <property type="entry name" value="PAC"/>
    <property type="match status" value="5"/>
</dbReference>
<evidence type="ECO:0000259" key="9">
    <source>
        <dbReference type="PROSITE" id="PS50110"/>
    </source>
</evidence>
<dbReference type="PROSITE" id="PS50122">
    <property type="entry name" value="CHEB"/>
    <property type="match status" value="1"/>
</dbReference>
<evidence type="ECO:0000256" key="7">
    <source>
        <dbReference type="SAM" id="Coils"/>
    </source>
</evidence>
<dbReference type="SUPFAM" id="SSF52738">
    <property type="entry name" value="Methylesterase CheB, C-terminal domain"/>
    <property type="match status" value="1"/>
</dbReference>
<feature type="domain" description="PAC" evidence="11">
    <location>
        <begin position="2044"/>
        <end position="2096"/>
    </location>
</feature>
<dbReference type="InterPro" id="IPR003661">
    <property type="entry name" value="HisK_dim/P_dom"/>
</dbReference>
<dbReference type="PANTHER" id="PTHR24422:SF27">
    <property type="entry name" value="PROTEIN-GLUTAMATE O-METHYLTRANSFERASE"/>
    <property type="match status" value="1"/>
</dbReference>
<dbReference type="Pfam" id="PF08448">
    <property type="entry name" value="PAS_4"/>
    <property type="match status" value="3"/>
</dbReference>
<dbReference type="SMART" id="SM00065">
    <property type="entry name" value="GAF"/>
    <property type="match status" value="2"/>
</dbReference>
<dbReference type="Gene3D" id="3.30.450.20">
    <property type="entry name" value="PAS domain"/>
    <property type="match status" value="8"/>
</dbReference>
<dbReference type="CDD" id="cd00130">
    <property type="entry name" value="PAS"/>
    <property type="match status" value="5"/>
</dbReference>
<dbReference type="Gene3D" id="1.10.287.130">
    <property type="match status" value="1"/>
</dbReference>
<dbReference type="Gene3D" id="3.30.565.10">
    <property type="entry name" value="Histidine kinase-like ATPase, C-terminal domain"/>
    <property type="match status" value="1"/>
</dbReference>
<dbReference type="STRING" id="502025.Hoch_3278"/>
<dbReference type="Proteomes" id="UP000001880">
    <property type="component" value="Chromosome"/>
</dbReference>
<dbReference type="GO" id="GO:0008984">
    <property type="term" value="F:protein-glutamate methylesterase activity"/>
    <property type="evidence" value="ECO:0007669"/>
    <property type="project" value="InterPro"/>
</dbReference>
<dbReference type="InterPro" id="IPR029016">
    <property type="entry name" value="GAF-like_dom_sf"/>
</dbReference>
<gene>
    <name evidence="14" type="ordered locus">Hoch_3278</name>
</gene>
<evidence type="ECO:0000256" key="5">
    <source>
        <dbReference type="PROSITE-ProRule" id="PRU00050"/>
    </source>
</evidence>
<dbReference type="SUPFAM" id="SSF55874">
    <property type="entry name" value="ATPase domain of HSP90 chaperone/DNA topoisomerase II/histidine kinase"/>
    <property type="match status" value="1"/>
</dbReference>
<dbReference type="InterPro" id="IPR000700">
    <property type="entry name" value="PAS-assoc_C"/>
</dbReference>
<dbReference type="KEGG" id="hoh:Hoch_3278"/>
<evidence type="ECO:0000256" key="1">
    <source>
        <dbReference type="ARBA" id="ARBA00000085"/>
    </source>
</evidence>
<dbReference type="EC" id="2.7.13.3" evidence="2"/>
<dbReference type="NCBIfam" id="TIGR00229">
    <property type="entry name" value="sensory_box"/>
    <property type="match status" value="5"/>
</dbReference>
<dbReference type="PROSITE" id="PS50109">
    <property type="entry name" value="HIS_KIN"/>
    <property type="match status" value="1"/>
</dbReference>
<keyword evidence="15" id="KW-1185">Reference proteome</keyword>
<protein>
    <recommendedName>
        <fullName evidence="2">histidine kinase</fullName>
        <ecNumber evidence="2">2.7.13.3</ecNumber>
    </recommendedName>
</protein>
<dbReference type="SUPFAM" id="SSF53335">
    <property type="entry name" value="S-adenosyl-L-methionine-dependent methyltransferases"/>
    <property type="match status" value="1"/>
</dbReference>
<dbReference type="Gene3D" id="3.30.450.40">
    <property type="match status" value="2"/>
</dbReference>
<dbReference type="Pfam" id="PF01339">
    <property type="entry name" value="CheB_methylest"/>
    <property type="match status" value="1"/>
</dbReference>
<evidence type="ECO:0000313" key="14">
    <source>
        <dbReference type="EMBL" id="ACY15780.1"/>
    </source>
</evidence>
<dbReference type="eggNOG" id="COG2201">
    <property type="taxonomic scope" value="Bacteria"/>
</dbReference>
<keyword evidence="6" id="KW-0597">Phosphoprotein</keyword>
<dbReference type="InterPro" id="IPR036890">
    <property type="entry name" value="HATPase_C_sf"/>
</dbReference>
<feature type="domain" description="Response regulatory" evidence="9">
    <location>
        <begin position="2346"/>
        <end position="2463"/>
    </location>
</feature>
<dbReference type="Gene3D" id="3.40.50.150">
    <property type="entry name" value="Vaccinia Virus protein VP39"/>
    <property type="match status" value="1"/>
</dbReference>
<dbReference type="InterPro" id="IPR013655">
    <property type="entry name" value="PAS_fold_3"/>
</dbReference>
<feature type="domain" description="PAC" evidence="11">
    <location>
        <begin position="1783"/>
        <end position="1835"/>
    </location>
</feature>
<dbReference type="eggNOG" id="COG2202">
    <property type="taxonomic scope" value="Bacteria"/>
</dbReference>
<dbReference type="InterPro" id="IPR022642">
    <property type="entry name" value="CheR_C"/>
</dbReference>
<organism evidence="14 15">
    <name type="scientific">Haliangium ochraceum (strain DSM 14365 / JCM 11303 / SMP-2)</name>
    <dbReference type="NCBI Taxonomy" id="502025"/>
    <lineage>
        <taxon>Bacteria</taxon>
        <taxon>Pseudomonadati</taxon>
        <taxon>Myxococcota</taxon>
        <taxon>Polyangia</taxon>
        <taxon>Haliangiales</taxon>
        <taxon>Kofleriaceae</taxon>
        <taxon>Haliangium</taxon>
    </lineage>
</organism>
<dbReference type="InterPro" id="IPR035909">
    <property type="entry name" value="CheB_C"/>
</dbReference>
<evidence type="ECO:0000256" key="3">
    <source>
        <dbReference type="ARBA" id="ARBA00022679"/>
    </source>
</evidence>
<dbReference type="SMART" id="SM00138">
    <property type="entry name" value="MeTrc"/>
    <property type="match status" value="1"/>
</dbReference>
<dbReference type="PROSITE" id="PS50123">
    <property type="entry name" value="CHER"/>
    <property type="match status" value="1"/>
</dbReference>
<dbReference type="Pfam" id="PF13188">
    <property type="entry name" value="PAS_8"/>
    <property type="match status" value="1"/>
</dbReference>
<evidence type="ECO:0000259" key="10">
    <source>
        <dbReference type="PROSITE" id="PS50112"/>
    </source>
</evidence>
<dbReference type="SUPFAM" id="SSF55781">
    <property type="entry name" value="GAF domain-like"/>
    <property type="match status" value="2"/>
</dbReference>
<reference evidence="14 15" key="1">
    <citation type="journal article" date="2010" name="Stand. Genomic Sci.">
        <title>Complete genome sequence of Haliangium ochraceum type strain (SMP-2).</title>
        <authorList>
            <consortium name="US DOE Joint Genome Institute (JGI-PGF)"/>
            <person name="Ivanova N."/>
            <person name="Daum C."/>
            <person name="Lang E."/>
            <person name="Abt B."/>
            <person name="Kopitz M."/>
            <person name="Saunders E."/>
            <person name="Lapidus A."/>
            <person name="Lucas S."/>
            <person name="Glavina Del Rio T."/>
            <person name="Nolan M."/>
            <person name="Tice H."/>
            <person name="Copeland A."/>
            <person name="Cheng J.F."/>
            <person name="Chen F."/>
            <person name="Bruce D."/>
            <person name="Goodwin L."/>
            <person name="Pitluck S."/>
            <person name="Mavromatis K."/>
            <person name="Pati A."/>
            <person name="Mikhailova N."/>
            <person name="Chen A."/>
            <person name="Palaniappan K."/>
            <person name="Land M."/>
            <person name="Hauser L."/>
            <person name="Chang Y.J."/>
            <person name="Jeffries C.D."/>
            <person name="Detter J.C."/>
            <person name="Brettin T."/>
            <person name="Rohde M."/>
            <person name="Goker M."/>
            <person name="Bristow J."/>
            <person name="Markowitz V."/>
            <person name="Eisen J.A."/>
            <person name="Hugenholtz P."/>
            <person name="Kyrpides N.C."/>
            <person name="Klenk H.P."/>
        </authorList>
    </citation>
    <scope>NUCLEOTIDE SEQUENCE [LARGE SCALE GENOMIC DNA]</scope>
    <source>
        <strain evidence="15">DSM 14365 / CIP 107738 / JCM 11303 / AJ 13395 / SMP-2</strain>
    </source>
</reference>
<dbReference type="InterPro" id="IPR005467">
    <property type="entry name" value="His_kinase_dom"/>
</dbReference>
<dbReference type="CDD" id="cd00082">
    <property type="entry name" value="HisKA"/>
    <property type="match status" value="1"/>
</dbReference>
<dbReference type="SUPFAM" id="SSF47757">
    <property type="entry name" value="Chemotaxis receptor methyltransferase CheR, N-terminal domain"/>
    <property type="match status" value="1"/>
</dbReference>
<dbReference type="GO" id="GO:0000155">
    <property type="term" value="F:phosphorelay sensor kinase activity"/>
    <property type="evidence" value="ECO:0007669"/>
    <property type="project" value="InterPro"/>
</dbReference>
<dbReference type="InterPro" id="IPR036097">
    <property type="entry name" value="HisK_dim/P_sf"/>
</dbReference>
<accession>D0LTT6</accession>
<feature type="domain" description="CheR-type methyltransferase" evidence="13">
    <location>
        <begin position="219"/>
        <end position="493"/>
    </location>
</feature>
<feature type="domain" description="PAS" evidence="10">
    <location>
        <begin position="1969"/>
        <end position="2011"/>
    </location>
</feature>
<dbReference type="CDD" id="cd00075">
    <property type="entry name" value="HATPase"/>
    <property type="match status" value="1"/>
</dbReference>
<dbReference type="CDD" id="cd16434">
    <property type="entry name" value="CheB-CheR_fusion"/>
    <property type="match status" value="1"/>
</dbReference>
<dbReference type="EMBL" id="CP001804">
    <property type="protein sequence ID" value="ACY15780.1"/>
    <property type="molecule type" value="Genomic_DNA"/>
</dbReference>
<evidence type="ECO:0000259" key="11">
    <source>
        <dbReference type="PROSITE" id="PS50113"/>
    </source>
</evidence>
<dbReference type="SMART" id="SM00388">
    <property type="entry name" value="HisKA"/>
    <property type="match status" value="1"/>
</dbReference>
<keyword evidence="4 14" id="KW-0418">Kinase</keyword>
<evidence type="ECO:0000259" key="13">
    <source>
        <dbReference type="PROSITE" id="PS50123"/>
    </source>
</evidence>
<dbReference type="eggNOG" id="COG2203">
    <property type="taxonomic scope" value="Bacteria"/>
</dbReference>
<feature type="modified residue" description="4-aspartylphosphate" evidence="6">
    <location>
        <position position="2395"/>
    </location>
</feature>
<feature type="domain" description="PAS" evidence="10">
    <location>
        <begin position="1190"/>
        <end position="1261"/>
    </location>
</feature>
<dbReference type="SMART" id="SM00091">
    <property type="entry name" value="PAS"/>
    <property type="match status" value="8"/>
</dbReference>
<dbReference type="eggNOG" id="COG4191">
    <property type="taxonomic scope" value="Bacteria"/>
</dbReference>
<feature type="domain" description="Histidine kinase" evidence="8">
    <location>
        <begin position="2107"/>
        <end position="2329"/>
    </location>
</feature>
<evidence type="ECO:0000259" key="8">
    <source>
        <dbReference type="PROSITE" id="PS50109"/>
    </source>
</evidence>
<dbReference type="Pfam" id="PF01739">
    <property type="entry name" value="CheR"/>
    <property type="match status" value="1"/>
</dbReference>
<sequence>MNDSADGTESGRSPVLAVGVGASAESAQTFEELLRALPLDTGMALFLVQYMEPDDGAELHTALAESTGHRVIAPEHGARVEANTVYLMQAGTELTIEGGRLDVGDPVLHRGMHRPINRLFRSLARGFAGRAVGIVLSGVGRDGTAGLREIHAQGGLSIAQEPETAAQGAMPRSAIDSGVVDLVLPIAEMAGALEQFAATPYLRGAGDEVEDAAADPAGGARTTMTLPPEVLEQVTEILGPSLTMDVAHYKSATVERRTVRRMGLAGFQEIEPYLEHLRANEEERELLVRDLLINVTRFFRDGDAFELLSGVVIADIINSAGAQDTVRVWVPGCATGEEAYSIAIAFLDAMSSQSKRLTLQLFATDVDEEALAVARAGLYGPEIADQVSEEHLERYFTRVNGRGYRVRPRLRDALSFAVHDLCGDPPFSRMDLISCRNLLIYLRQQAQEDVLRALHFALEPTGYLFLGASESVGALRELFTTLSKPWRLFQRAGAARPLLMRRGRSTGRLPRIAQRPPVDEVDIASAARDAMLAVRVPPSVAVSHEGRVLYVHGDIGAYLHYPKGEPRLDLLADLRADLVTRVRAALYKCRRDGVTVEALSTPERGGGPGTRITASPAPQLGEGAAVLSFEQVAGVEPADDTVPVETPEQENLIEQLERELNATREDLRNTVEELESANEELRTSHEESMSMNEELQSANEELEAMTEELRSLNEELATINRQLKDKIGQLEKTHDDLSNFFASTKLATLFLDDERRIKRFTPAAAEFLQLDEEDEGRRIDDIARPLLHMDLDDDVAAVLDELIPRTRELQTPDGRWFVRRVLPYRTEARRIEGVVATWTDITELKRTAAQLEVRERMQGVIARLGFKALGEDQDVLLAQVVREVQQTLATDLCGILTLDSEHSELMLEVGVGWNQGAVQSSRVPLGMDSQAGYTLAAGEPVAVENLAEERRFKGSALMREHDVVSGVSCAIQDGDAAYGVLCAHTREPRAFENDEVHFLQSVASLLAVAISHRQTRQRLAIERGVGQALAQSTSLDEAMPQIVGVFTRELDMDGGELWMVDEDGATLARRAFVMPEPYRSSEAAARREGSLIRRGVGLVGRVWERGHAEWLSVLSEEQTLGGDELHELMGLRCGCALPILLGTEVIGAVSLFTRRRRLVDRQLVHSLDAIGTTIGEFVRRSEAESATRLSEMRLRMAIDAAAAVVFESDVGARQVRSLFGSEALLGEVVEAPLSLDTWMERVHPDDVARLEQELSEIVHGTRQLQVLEYRLRHRDGRYLHVEVHARDTVGADGVTRRNGVILNVHARKQAEAELADRERRMRLAVGALDAGVFAHAEPVGEELYLSARWLGMLGLAPSALPPAPRFYDWLQAELIHEDDVASFANARAAFVAGHTGKLDLELRLRHAEGHWMWGRMVADAVARDDEGRLLRLTGLLWDVTAAKEAERRLRESEENFRRLAESIPHMVWTARPSGGLDYCNQRALELLGRSQAELSQPDAWLEAIHPSERAAVTAAWHEAMSLGREFRADLRLRDASCGAYRWHSVHAVPAHGDGDRDAPAGERTGARVLRWFGTFTNIHERKAFEDRLSESEQRLQRTFEGSPLGIVFLQRDGRMKRLNPALMRLLGLSDEDVARGLTWLDLIPAERASLYDEAMAQLERTGRVGPAERVLVAKSGRHIPALSSSFQIGQGDEFVTFIVDLTEQKQAAAERAKLAAIVESSDDAILSQSLDGRIESWNRGAERLYGYAADEAIGRPVEILIPATHGDENDRLLAGVSAGDTVVQHETMRLRKSGAEVPVSITMSAIIDEMGACVGISMVTRDITEQKRAEARLRESEDRYRENAAEMEAVYATLPVGLGLSDRQHTFLRANERLLELLELESARVCDSAIETLLPALAVHVAPLIDQIFESGEPILNREFRAASGGGVERHWLSSFAPVFDTDEQVRAVSWMVQDVTERTEAETRLRESEWRFRQVLVNSPLPMMMYDDAGRVLALSEAWTATTGYQLDDMPSIGRWAELAYRDEAGDVLTYLGSLWSSEASGEHIELRVFAKDGEERTILFSGAPLGTSPDGRRLRLWAGTDLTERKQAEEALREASAQKDQFLAMLGHELRNPLAAIRGAAELLLLSDGGGDELERTRGIIERQSAHMAKLIDGLLDVSRVVLGKIVLDSKVVDVVEILRDLMQDHADRIERSGLSLRLDLPGEPIWIDGDRVRLTQIFGNLLANALQFTSAPGTITISAETIGSSPAGTALVRVRDTGAGIAPELLPHVFEPFRQAAQNIDRAAGGLGLGLALVRGLVELHGGHIEASSGGAERGAQFTLHLPLAQRAREPVREEPALLGPRRLLVVEDNPDMAELLRDMLTRSGHQVAVAHNGMQALDVARKVEPDFILCDIGLPGGMSGYDLARAIRKDDKLGDVQLVALTGYGRPEDRAEAEAVGFDTHLTKPVSMSAIQELLARGTGRHRA</sequence>
<dbReference type="PRINTS" id="PR00996">
    <property type="entry name" value="CHERMTFRASE"/>
</dbReference>
<dbReference type="InterPro" id="IPR035965">
    <property type="entry name" value="PAS-like_dom_sf"/>
</dbReference>
<dbReference type="SUPFAM" id="SSF47384">
    <property type="entry name" value="Homodimeric domain of signal transducing histidine kinase"/>
    <property type="match status" value="1"/>
</dbReference>
<name>D0LTT6_HALO1</name>
<dbReference type="InterPro" id="IPR001610">
    <property type="entry name" value="PAC"/>
</dbReference>
<comment type="catalytic activity">
    <reaction evidence="1">
        <text>ATP + protein L-histidine = ADP + protein N-phospho-L-histidine.</text>
        <dbReference type="EC" id="2.7.13.3"/>
    </reaction>
</comment>
<comment type="caution">
    <text evidence="5">Lacks conserved residue(s) required for the propagation of feature annotation.</text>
</comment>
<feature type="domain" description="PAS" evidence="10">
    <location>
        <begin position="1591"/>
        <end position="1662"/>
    </location>
</feature>
<dbReference type="GO" id="GO:0008757">
    <property type="term" value="F:S-adenosylmethionine-dependent methyltransferase activity"/>
    <property type="evidence" value="ECO:0007669"/>
    <property type="project" value="InterPro"/>
</dbReference>
<dbReference type="InterPro" id="IPR000014">
    <property type="entry name" value="PAS"/>
</dbReference>
<dbReference type="InterPro" id="IPR000673">
    <property type="entry name" value="Sig_transdc_resp-reg_Me-estase"/>
</dbReference>
<dbReference type="GO" id="GO:0006935">
    <property type="term" value="P:chemotaxis"/>
    <property type="evidence" value="ECO:0007669"/>
    <property type="project" value="InterPro"/>
</dbReference>
<evidence type="ECO:0000259" key="12">
    <source>
        <dbReference type="PROSITE" id="PS50122"/>
    </source>
</evidence>
<dbReference type="SUPFAM" id="SSF55785">
    <property type="entry name" value="PYP-like sensor domain (PAS domain)"/>
    <property type="match status" value="8"/>
</dbReference>
<dbReference type="eggNOG" id="COG1352">
    <property type="taxonomic scope" value="Bacteria"/>
</dbReference>
<keyword evidence="7" id="KW-0175">Coiled coil</keyword>
<dbReference type="Pfam" id="PF01590">
    <property type="entry name" value="GAF"/>
    <property type="match status" value="1"/>
</dbReference>
<keyword evidence="3" id="KW-0808">Transferase</keyword>
<dbReference type="PROSITE" id="PS50110">
    <property type="entry name" value="RESPONSE_REGULATORY"/>
    <property type="match status" value="1"/>
</dbReference>
<dbReference type="GO" id="GO:0000156">
    <property type="term" value="F:phosphorelay response regulator activity"/>
    <property type="evidence" value="ECO:0007669"/>
    <property type="project" value="InterPro"/>
</dbReference>
<feature type="domain" description="PAC" evidence="11">
    <location>
        <begin position="1916"/>
        <end position="1968"/>
    </location>
</feature>
<dbReference type="InterPro" id="IPR001789">
    <property type="entry name" value="Sig_transdc_resp-reg_receiver"/>
</dbReference>